<dbReference type="AlphaFoldDB" id="A0A397JHU7"/>
<name>A0A397JHU7_9GLOM</name>
<proteinExistence type="predicted"/>
<feature type="compositionally biased region" description="Acidic residues" evidence="1">
    <location>
        <begin position="185"/>
        <end position="203"/>
    </location>
</feature>
<comment type="caution">
    <text evidence="2">The sequence shown here is derived from an EMBL/GenBank/DDBJ whole genome shotgun (WGS) entry which is preliminary data.</text>
</comment>
<reference evidence="2 3" key="1">
    <citation type="submission" date="2018-08" db="EMBL/GenBank/DDBJ databases">
        <title>Genome and evolution of the arbuscular mycorrhizal fungus Diversispora epigaea (formerly Glomus versiforme) and its bacterial endosymbionts.</title>
        <authorList>
            <person name="Sun X."/>
            <person name="Fei Z."/>
            <person name="Harrison M."/>
        </authorList>
    </citation>
    <scope>NUCLEOTIDE SEQUENCE [LARGE SCALE GENOMIC DNA]</scope>
    <source>
        <strain evidence="2 3">IT104</strain>
    </source>
</reference>
<keyword evidence="3" id="KW-1185">Reference proteome</keyword>
<dbReference type="OrthoDB" id="2349523at2759"/>
<accession>A0A397JHU7</accession>
<evidence type="ECO:0000256" key="1">
    <source>
        <dbReference type="SAM" id="MobiDB-lite"/>
    </source>
</evidence>
<protein>
    <submittedName>
        <fullName evidence="2">Uncharacterized protein</fullName>
    </submittedName>
</protein>
<evidence type="ECO:0000313" key="3">
    <source>
        <dbReference type="Proteomes" id="UP000266861"/>
    </source>
</evidence>
<evidence type="ECO:0000313" key="2">
    <source>
        <dbReference type="EMBL" id="RHZ85526.1"/>
    </source>
</evidence>
<sequence>MSWGENHLYFLEELSERISSVHWGWSSKAIRELRRFSLVKQGNQQINLKIYVDHITQQLFSVYMAPDPCLSEKPTFNNRRIKLFFKRLSNKLYIENYNKNLLVINQSHFVNILNDDLKENGFDSLVIVYDNWGGISKFSSWEKSGITKISYHSIEEFRSSLRKITINTPNDQISFLKMNKIFDRDDGDDDGDRDDGDEDEPIEAQDTTMIP</sequence>
<gene>
    <name evidence="2" type="ORF">Glove_64g64</name>
</gene>
<organism evidence="2 3">
    <name type="scientific">Diversispora epigaea</name>
    <dbReference type="NCBI Taxonomy" id="1348612"/>
    <lineage>
        <taxon>Eukaryota</taxon>
        <taxon>Fungi</taxon>
        <taxon>Fungi incertae sedis</taxon>
        <taxon>Mucoromycota</taxon>
        <taxon>Glomeromycotina</taxon>
        <taxon>Glomeromycetes</taxon>
        <taxon>Diversisporales</taxon>
        <taxon>Diversisporaceae</taxon>
        <taxon>Diversispora</taxon>
    </lineage>
</organism>
<dbReference type="Proteomes" id="UP000266861">
    <property type="component" value="Unassembled WGS sequence"/>
</dbReference>
<feature type="region of interest" description="Disordered" evidence="1">
    <location>
        <begin position="184"/>
        <end position="211"/>
    </location>
</feature>
<dbReference type="STRING" id="1348612.A0A397JHU7"/>
<dbReference type="EMBL" id="PQFF01000061">
    <property type="protein sequence ID" value="RHZ85526.1"/>
    <property type="molecule type" value="Genomic_DNA"/>
</dbReference>